<dbReference type="Proteomes" id="UP001230188">
    <property type="component" value="Unassembled WGS sequence"/>
</dbReference>
<keyword evidence="8" id="KW-0624">Polysaccharide degradation</keyword>
<evidence type="ECO:0000256" key="7">
    <source>
        <dbReference type="ARBA" id="ARBA00023295"/>
    </source>
</evidence>
<dbReference type="EMBL" id="JAQMWT010000022">
    <property type="protein sequence ID" value="KAJ8613777.1"/>
    <property type="molecule type" value="Genomic_DNA"/>
</dbReference>
<dbReference type="Gene3D" id="2.40.40.10">
    <property type="entry name" value="RlpA-like domain"/>
    <property type="match status" value="2"/>
</dbReference>
<feature type="region of interest" description="Disordered" evidence="9">
    <location>
        <begin position="583"/>
        <end position="614"/>
    </location>
</feature>
<feature type="domain" description="Glycosyl hydrolases family 45 active site" evidence="10">
    <location>
        <begin position="347"/>
        <end position="566"/>
    </location>
</feature>
<evidence type="ECO:0000256" key="3">
    <source>
        <dbReference type="ARBA" id="ARBA00012601"/>
    </source>
</evidence>
<keyword evidence="5" id="KW-0136">Cellulose degradation</keyword>
<dbReference type="Pfam" id="PF02015">
    <property type="entry name" value="Glyco_hydro_45"/>
    <property type="match status" value="2"/>
</dbReference>
<dbReference type="InterPro" id="IPR052288">
    <property type="entry name" value="GH45_Enzymes"/>
</dbReference>
<dbReference type="InterPro" id="IPR000334">
    <property type="entry name" value="Glyco_hydro_45"/>
</dbReference>
<evidence type="ECO:0000256" key="6">
    <source>
        <dbReference type="ARBA" id="ARBA00023277"/>
    </source>
</evidence>
<dbReference type="GO" id="GO:0030245">
    <property type="term" value="P:cellulose catabolic process"/>
    <property type="evidence" value="ECO:0007669"/>
    <property type="project" value="UniProtKB-KW"/>
</dbReference>
<feature type="compositionally biased region" description="Low complexity" evidence="9">
    <location>
        <begin position="28"/>
        <end position="40"/>
    </location>
</feature>
<accession>A0AAD7UQ18</accession>
<feature type="compositionally biased region" description="Polar residues" evidence="9">
    <location>
        <begin position="1154"/>
        <end position="1164"/>
    </location>
</feature>
<dbReference type="PANTHER" id="PTHR39730:SF1">
    <property type="entry name" value="ENDOGLUCANASE 1"/>
    <property type="match status" value="1"/>
</dbReference>
<dbReference type="InterPro" id="IPR036908">
    <property type="entry name" value="RlpA-like_sf"/>
</dbReference>
<dbReference type="GO" id="GO:0008810">
    <property type="term" value="F:cellulase activity"/>
    <property type="evidence" value="ECO:0007669"/>
    <property type="project" value="UniProtKB-EC"/>
</dbReference>
<comment type="catalytic activity">
    <reaction evidence="1">
        <text>Endohydrolysis of (1-&gt;4)-beta-D-glucosidic linkages in cellulose, lichenin and cereal beta-D-glucans.</text>
        <dbReference type="EC" id="3.2.1.4"/>
    </reaction>
</comment>
<feature type="region of interest" description="Disordered" evidence="9">
    <location>
        <begin position="19"/>
        <end position="64"/>
    </location>
</feature>
<evidence type="ECO:0000256" key="8">
    <source>
        <dbReference type="ARBA" id="ARBA00023326"/>
    </source>
</evidence>
<feature type="compositionally biased region" description="Low complexity" evidence="9">
    <location>
        <begin position="50"/>
        <end position="64"/>
    </location>
</feature>
<dbReference type="SUPFAM" id="SSF50685">
    <property type="entry name" value="Barwin-like endoglucanases"/>
    <property type="match status" value="2"/>
</dbReference>
<reference evidence="11" key="1">
    <citation type="submission" date="2023-01" db="EMBL/GenBank/DDBJ databases">
        <title>Metagenome sequencing of chrysophaentin producing Chrysophaeum taylorii.</title>
        <authorList>
            <person name="Davison J."/>
            <person name="Bewley C."/>
        </authorList>
    </citation>
    <scope>NUCLEOTIDE SEQUENCE</scope>
    <source>
        <strain evidence="11">NIES-1699</strain>
    </source>
</reference>
<evidence type="ECO:0000256" key="4">
    <source>
        <dbReference type="ARBA" id="ARBA00022801"/>
    </source>
</evidence>
<keyword evidence="4" id="KW-0378">Hydrolase</keyword>
<sequence>MSEENCLACSPTAAYCVPTPHPTPSPTLRPSLSPTTLSPTTPQPTPRPTRSPTLRPTQFPTVSPYPTITPTTTSLCCFYWESSDPCDCEPLNSAKSGFCVLSEENCLICSPTAAFCAAPPTPMLTMPPTRRPTAKTTTTTTTTTCADSSDWYKASEPEKDCSWVSSFTEARCVVKGEDETFAYQSCPSSCSTCETECEGDDPEFYVTDPSKDCTWVGQARTVRCKKEGTTGYAYAQCKHACGLCAYEECTDDDDAWQMPGDPSKDCDWVGDFRQNRCVKVGADGTYAYESCRHSCKSCAETLTGSCSDSTSWFKKDDPSKDCDWVGNLLPTRCAVKGDDDTWAFEGYWDCCKPSCAWSGKGNVDTPVRSCEAETGNVLSNPNVASVCDGGTSASCADNQPFTINDELSMGFAAAAVGGVSGLNGDENCGMCYELVWTDEEFAYGGGAHPNIVGKRHVIQVTNIGYDVSGSHSFDLQIPGAGQGIFDTGCEIQFPDLESEDFDCGNNYGGCSDVSGCADLPVDLRAGCEWRFDSSVYGWKTDNGKSDNPFVRFRRVKCPSELVAITGTTPNDDDDYPVIAYVTSTDAGSSSSPTPRPASSPTPRPASSPTPRPVSTPATSNFGSYFLRAWVYGIICPGANAARCVTTNAKTYWVAAAETNVPDAAPGVDARRRIEPVLFLFSSEENCLACNPAATFCASSTTCADSSDWYKASEPEKDCSWVSSFTEARCVVKGEDETFAYQSCPSSCSTCETECEGDDPEFYVADPSKGCTWVGQARTVRCKKEGTTGYAYARCKHACGLCTYADCTDDDDDVWHMNGDPAKNCDWVGDFRQNRCVNQGEDGTYAYESCRHSCKSCAETLTGSCSDRTSWYKKGDPAKDCDWVGGHWNCCKPSCAWSGRGSVDTPVRSCEADTGDVLTDPNVPSVCDGGTSAKCADNQPFKVSEELSMGFASAASVGDVDGLSGDENCGMCYELVWSDEENLSARHVIQVTDVSEAVAGSFDLFIPGAGRGLGCEIQYPDYEIEDFDCNKSGGGCDDISSCAGLPAELFPGCAWRFDAFGRTTDESANVRFRRVKCPSELVAITGATPSDDDDYPEIEYGTQRALTTDTNLCCFYWESSDPFAERGELSHLRPGRHVLHANASPDATPDALSHAVSNAEPNTITDPAPDAGADAASHASADAVSNAIADDASHAISDARAHHREHSSDWYKASEPQKDCAWVSSFSEARCVVKGEDQSFAYSSCPASCSTCETECEGDDANFYVTDPSKDCTWVGHARTVRCKKTGTTGYAYAQCKHACGLCYYADCTDDDDDWQMPGDPSRDCDWVGDFRQNRCVKVGADGTYAYESCRHSCKSCAQTLAGSCSDDASWYKKGDPAKDCDWVGNLLPTRCVVKGEDDTWAFEACPFTCDVC</sequence>
<evidence type="ECO:0000256" key="1">
    <source>
        <dbReference type="ARBA" id="ARBA00000966"/>
    </source>
</evidence>
<feature type="compositionally biased region" description="Pro residues" evidence="9">
    <location>
        <begin position="593"/>
        <end position="613"/>
    </location>
</feature>
<keyword evidence="7" id="KW-0326">Glycosidase</keyword>
<evidence type="ECO:0000256" key="5">
    <source>
        <dbReference type="ARBA" id="ARBA00023001"/>
    </source>
</evidence>
<comment type="caution">
    <text evidence="11">The sequence shown here is derived from an EMBL/GenBank/DDBJ whole genome shotgun (WGS) entry which is preliminary data.</text>
</comment>
<name>A0AAD7UQ18_9STRA</name>
<dbReference type="PANTHER" id="PTHR39730">
    <property type="entry name" value="ENDOGLUCANASE 1"/>
    <property type="match status" value="1"/>
</dbReference>
<feature type="region of interest" description="Disordered" evidence="9">
    <location>
        <begin position="1141"/>
        <end position="1178"/>
    </location>
</feature>
<dbReference type="EC" id="3.2.1.4" evidence="3"/>
<evidence type="ECO:0000256" key="9">
    <source>
        <dbReference type="SAM" id="MobiDB-lite"/>
    </source>
</evidence>
<keyword evidence="6" id="KW-0119">Carbohydrate metabolism</keyword>
<evidence type="ECO:0000259" key="10">
    <source>
        <dbReference type="Pfam" id="PF02015"/>
    </source>
</evidence>
<proteinExistence type="inferred from homology"/>
<evidence type="ECO:0000313" key="12">
    <source>
        <dbReference type="Proteomes" id="UP001230188"/>
    </source>
</evidence>
<comment type="similarity">
    <text evidence="2">Belongs to the glycosyl hydrolase 45 (cellulase K) family.</text>
</comment>
<feature type="domain" description="Glycosyl hydrolases family 45 active site" evidence="10">
    <location>
        <begin position="886"/>
        <end position="1086"/>
    </location>
</feature>
<feature type="compositionally biased region" description="Low complexity" evidence="9">
    <location>
        <begin position="1167"/>
        <end position="1178"/>
    </location>
</feature>
<evidence type="ECO:0000313" key="11">
    <source>
        <dbReference type="EMBL" id="KAJ8613777.1"/>
    </source>
</evidence>
<gene>
    <name evidence="11" type="ORF">CTAYLR_008855</name>
</gene>
<evidence type="ECO:0000256" key="2">
    <source>
        <dbReference type="ARBA" id="ARBA00007793"/>
    </source>
</evidence>
<keyword evidence="12" id="KW-1185">Reference proteome</keyword>
<organism evidence="11 12">
    <name type="scientific">Chrysophaeum taylorii</name>
    <dbReference type="NCBI Taxonomy" id="2483200"/>
    <lineage>
        <taxon>Eukaryota</taxon>
        <taxon>Sar</taxon>
        <taxon>Stramenopiles</taxon>
        <taxon>Ochrophyta</taxon>
        <taxon>Pelagophyceae</taxon>
        <taxon>Pelagomonadales</taxon>
        <taxon>Pelagomonadaceae</taxon>
        <taxon>Chrysophaeum</taxon>
    </lineage>
</organism>
<protein>
    <recommendedName>
        <fullName evidence="3">cellulase</fullName>
        <ecNumber evidence="3">3.2.1.4</ecNumber>
    </recommendedName>
</protein>